<evidence type="ECO:0000313" key="4">
    <source>
        <dbReference type="EMBL" id="MBC5685895.1"/>
    </source>
</evidence>
<evidence type="ECO:0000256" key="2">
    <source>
        <dbReference type="ARBA" id="ARBA00006479"/>
    </source>
</evidence>
<sequence>MIRHTGANMETVRKRNRAAILKFINDHGPASRKDLADALGLTPAAVTQICTDLFAEGILVETGVNVKSSGAGRKKVLLDINYEASYICAMTIEPEYTTVAITDLRGQVAAKKRCKTNTSITPQAYLDKLSQTAEKLLQECGTGDCRLAAIGVGITGLVDKATGSSIKAYGIWDEPVPIAKILGQHFTVPVYVENNVNAFAVAELLYGTGKEHDNLMVIKWGPGVGCAIIIDQEIYEGRHAKAAELGHFIVEKNGQLCKCGRRGCLETKVSYAALCKIAPFSEDAFGSLYCGHSDDEIGRQLADALDLFARSIVNSATIMAPNRIILTGSLFESPEVRKALIQACASYDASLGQDRIIYSELAQKEHYIGAAAICTKMLLFS</sequence>
<reference evidence="4 5" key="1">
    <citation type="submission" date="2020-08" db="EMBL/GenBank/DDBJ databases">
        <title>Genome public.</title>
        <authorList>
            <person name="Liu C."/>
            <person name="Sun Q."/>
        </authorList>
    </citation>
    <scope>NUCLEOTIDE SEQUENCE [LARGE SCALE GENOMIC DNA]</scope>
    <source>
        <strain evidence="4 5">NSJ-9</strain>
    </source>
</reference>
<evidence type="ECO:0000256" key="1">
    <source>
        <dbReference type="ARBA" id="ARBA00002486"/>
    </source>
</evidence>
<dbReference type="Pfam" id="PF13412">
    <property type="entry name" value="HTH_24"/>
    <property type="match status" value="1"/>
</dbReference>
<evidence type="ECO:0000313" key="5">
    <source>
        <dbReference type="Proteomes" id="UP000643810"/>
    </source>
</evidence>
<dbReference type="SUPFAM" id="SSF46785">
    <property type="entry name" value="Winged helix' DNA-binding domain"/>
    <property type="match status" value="1"/>
</dbReference>
<name>A0ABR7GEM4_9FIRM</name>
<dbReference type="InterPro" id="IPR000600">
    <property type="entry name" value="ROK"/>
</dbReference>
<evidence type="ECO:0000256" key="3">
    <source>
        <dbReference type="ARBA" id="ARBA00022629"/>
    </source>
</evidence>
<comment type="similarity">
    <text evidence="2">Belongs to the ROK (NagC/XylR) family.</text>
</comment>
<dbReference type="PANTHER" id="PTHR18964">
    <property type="entry name" value="ROK (REPRESSOR, ORF, KINASE) FAMILY"/>
    <property type="match status" value="1"/>
</dbReference>
<dbReference type="PANTHER" id="PTHR18964:SF149">
    <property type="entry name" value="BIFUNCTIONAL UDP-N-ACETYLGLUCOSAMINE 2-EPIMERASE_N-ACETYLMANNOSAMINE KINASE"/>
    <property type="match status" value="1"/>
</dbReference>
<dbReference type="Pfam" id="PF00480">
    <property type="entry name" value="ROK"/>
    <property type="match status" value="1"/>
</dbReference>
<dbReference type="InterPro" id="IPR036390">
    <property type="entry name" value="WH_DNA-bd_sf"/>
</dbReference>
<dbReference type="RefSeq" id="WP_118280174.1">
    <property type="nucleotide sequence ID" value="NZ_JACOPG010000002.1"/>
</dbReference>
<keyword evidence="5" id="KW-1185">Reference proteome</keyword>
<dbReference type="Proteomes" id="UP000643810">
    <property type="component" value="Unassembled WGS sequence"/>
</dbReference>
<gene>
    <name evidence="4" type="ORF">H8R94_04640</name>
</gene>
<dbReference type="SUPFAM" id="SSF53067">
    <property type="entry name" value="Actin-like ATPase domain"/>
    <property type="match status" value="1"/>
</dbReference>
<dbReference type="Gene3D" id="3.30.420.40">
    <property type="match status" value="2"/>
</dbReference>
<dbReference type="EMBL" id="JACOPG010000002">
    <property type="protein sequence ID" value="MBC5685895.1"/>
    <property type="molecule type" value="Genomic_DNA"/>
</dbReference>
<dbReference type="Gene3D" id="1.10.10.10">
    <property type="entry name" value="Winged helix-like DNA-binding domain superfamily/Winged helix DNA-binding domain"/>
    <property type="match status" value="1"/>
</dbReference>
<dbReference type="InterPro" id="IPR036388">
    <property type="entry name" value="WH-like_DNA-bd_sf"/>
</dbReference>
<comment type="caution">
    <text evidence="4">The sequence shown here is derived from an EMBL/GenBank/DDBJ whole genome shotgun (WGS) entry which is preliminary data.</text>
</comment>
<keyword evidence="3" id="KW-0119">Carbohydrate metabolism</keyword>
<comment type="function">
    <text evidence="1">Transcriptional repressor of xylose-utilizing enzymes.</text>
</comment>
<dbReference type="InterPro" id="IPR043129">
    <property type="entry name" value="ATPase_NBD"/>
</dbReference>
<keyword evidence="3" id="KW-0859">Xylose metabolism</keyword>
<organism evidence="4 5">
    <name type="scientific">Roseburia lenta</name>
    <dbReference type="NCBI Taxonomy" id="2763061"/>
    <lineage>
        <taxon>Bacteria</taxon>
        <taxon>Bacillati</taxon>
        <taxon>Bacillota</taxon>
        <taxon>Clostridia</taxon>
        <taxon>Lachnospirales</taxon>
        <taxon>Lachnospiraceae</taxon>
        <taxon>Roseburia</taxon>
    </lineage>
</organism>
<proteinExistence type="inferred from homology"/>
<protein>
    <submittedName>
        <fullName evidence="4">ROK family protein</fullName>
    </submittedName>
</protein>
<accession>A0ABR7GEM4</accession>